<evidence type="ECO:0000313" key="4">
    <source>
        <dbReference type="Proteomes" id="UP000247681"/>
    </source>
</evidence>
<evidence type="ECO:0000259" key="2">
    <source>
        <dbReference type="Pfam" id="PF13648"/>
    </source>
</evidence>
<comment type="caution">
    <text evidence="3">The sequence shown here is derived from an EMBL/GenBank/DDBJ whole genome shotgun (WGS) entry which is preliminary data.</text>
</comment>
<evidence type="ECO:0000313" key="3">
    <source>
        <dbReference type="EMBL" id="PXY44310.1"/>
    </source>
</evidence>
<keyword evidence="4" id="KW-1185">Reference proteome</keyword>
<protein>
    <recommendedName>
        <fullName evidence="2">Lipocalin-like domain-containing protein</fullName>
    </recommendedName>
</protein>
<organism evidence="3 4">
    <name type="scientific">Flavobacterium hydrophilum</name>
    <dbReference type="NCBI Taxonomy" id="2211445"/>
    <lineage>
        <taxon>Bacteria</taxon>
        <taxon>Pseudomonadati</taxon>
        <taxon>Bacteroidota</taxon>
        <taxon>Flavobacteriia</taxon>
        <taxon>Flavobacteriales</taxon>
        <taxon>Flavobacteriaceae</taxon>
        <taxon>Flavobacterium</taxon>
    </lineage>
</organism>
<dbReference type="Proteomes" id="UP000247681">
    <property type="component" value="Unassembled WGS sequence"/>
</dbReference>
<dbReference type="Pfam" id="PF13648">
    <property type="entry name" value="Lipocalin_4"/>
    <property type="match status" value="1"/>
</dbReference>
<proteinExistence type="predicted"/>
<name>A0A2V4C335_9FLAO</name>
<evidence type="ECO:0000256" key="1">
    <source>
        <dbReference type="SAM" id="SignalP"/>
    </source>
</evidence>
<dbReference type="EMBL" id="QJHL01000004">
    <property type="protein sequence ID" value="PXY44310.1"/>
    <property type="molecule type" value="Genomic_DNA"/>
</dbReference>
<dbReference type="PROSITE" id="PS51257">
    <property type="entry name" value="PROKAR_LIPOPROTEIN"/>
    <property type="match status" value="1"/>
</dbReference>
<dbReference type="InterPro" id="IPR024311">
    <property type="entry name" value="Lipocalin-like"/>
</dbReference>
<gene>
    <name evidence="3" type="ORF">DMB68_17980</name>
</gene>
<dbReference type="RefSeq" id="WP_110348004.1">
    <property type="nucleotide sequence ID" value="NZ_QJHL01000004.1"/>
</dbReference>
<sequence>MKTRNFLYVLTLSFGLLAATSCSNEDNEGETVVPIQGTYELSKVGTADANGNNEVLVDAPQNAAGCSKDYLELKLSNVAVMGDYSGESCNKTETTGTYVRSHNDLTITVGTTATTSDIMNLTNKELKLKDKVTGIITVYTR</sequence>
<dbReference type="AlphaFoldDB" id="A0A2V4C335"/>
<keyword evidence="1" id="KW-0732">Signal</keyword>
<feature type="signal peptide" evidence="1">
    <location>
        <begin position="1"/>
        <end position="18"/>
    </location>
</feature>
<feature type="domain" description="Lipocalin-like" evidence="2">
    <location>
        <begin position="35"/>
        <end position="128"/>
    </location>
</feature>
<reference evidence="3 4" key="1">
    <citation type="submission" date="2018-05" db="EMBL/GenBank/DDBJ databases">
        <title>Flavobacterium sp. strain IMCC34758, incomplete genome.</title>
        <authorList>
            <person name="Joung Y."/>
        </authorList>
    </citation>
    <scope>NUCLEOTIDE SEQUENCE [LARGE SCALE GENOMIC DNA]</scope>
    <source>
        <strain evidence="3 4">IMCC34758</strain>
    </source>
</reference>
<feature type="chain" id="PRO_5015869529" description="Lipocalin-like domain-containing protein" evidence="1">
    <location>
        <begin position="19"/>
        <end position="141"/>
    </location>
</feature>
<accession>A0A2V4C335</accession>
<dbReference type="OrthoDB" id="1356626at2"/>